<dbReference type="Proteomes" id="UP000245783">
    <property type="component" value="Unassembled WGS sequence"/>
</dbReference>
<organism evidence="2 3">
    <name type="scientific">Ceraceosorus guamensis</name>
    <dbReference type="NCBI Taxonomy" id="1522189"/>
    <lineage>
        <taxon>Eukaryota</taxon>
        <taxon>Fungi</taxon>
        <taxon>Dikarya</taxon>
        <taxon>Basidiomycota</taxon>
        <taxon>Ustilaginomycotina</taxon>
        <taxon>Exobasidiomycetes</taxon>
        <taxon>Ceraceosorales</taxon>
        <taxon>Ceraceosoraceae</taxon>
        <taxon>Ceraceosorus</taxon>
    </lineage>
</organism>
<reference evidence="2 3" key="1">
    <citation type="journal article" date="2018" name="Mol. Biol. Evol.">
        <title>Broad Genomic Sampling Reveals a Smut Pathogenic Ancestry of the Fungal Clade Ustilaginomycotina.</title>
        <authorList>
            <person name="Kijpornyongpan T."/>
            <person name="Mondo S.J."/>
            <person name="Barry K."/>
            <person name="Sandor L."/>
            <person name="Lee J."/>
            <person name="Lipzen A."/>
            <person name="Pangilinan J."/>
            <person name="LaButti K."/>
            <person name="Hainaut M."/>
            <person name="Henrissat B."/>
            <person name="Grigoriev I.V."/>
            <person name="Spatafora J.W."/>
            <person name="Aime M.C."/>
        </authorList>
    </citation>
    <scope>NUCLEOTIDE SEQUENCE [LARGE SCALE GENOMIC DNA]</scope>
    <source>
        <strain evidence="2 3">MCA 4658</strain>
    </source>
</reference>
<protein>
    <submittedName>
        <fullName evidence="2">Uncharacterized protein</fullName>
    </submittedName>
</protein>
<dbReference type="RefSeq" id="XP_025365846.1">
    <property type="nucleotide sequence ID" value="XM_025515056.1"/>
</dbReference>
<evidence type="ECO:0000256" key="1">
    <source>
        <dbReference type="SAM" id="MobiDB-lite"/>
    </source>
</evidence>
<feature type="region of interest" description="Disordered" evidence="1">
    <location>
        <begin position="1"/>
        <end position="32"/>
    </location>
</feature>
<dbReference type="AlphaFoldDB" id="A0A316VM90"/>
<name>A0A316VM90_9BASI</name>
<feature type="compositionally biased region" description="Low complexity" evidence="1">
    <location>
        <begin position="8"/>
        <end position="20"/>
    </location>
</feature>
<evidence type="ECO:0000313" key="2">
    <source>
        <dbReference type="EMBL" id="PWN38686.1"/>
    </source>
</evidence>
<dbReference type="GeneID" id="37036926"/>
<dbReference type="EMBL" id="KZ819563">
    <property type="protein sequence ID" value="PWN38686.1"/>
    <property type="molecule type" value="Genomic_DNA"/>
</dbReference>
<evidence type="ECO:0000313" key="3">
    <source>
        <dbReference type="Proteomes" id="UP000245783"/>
    </source>
</evidence>
<sequence>MMTPCAYRPLLLRSRPQLPRKSAPGRAPSGSSFARAAIACSVARTDAYPSQSFSSAATAASRARRTRGKIEDRQRGDEGGQGGSHAVHMRRAGASELESKEELGARDVDAVDAERTIISSRFKQLKRWWSKAYLMQGEHECRKIKGSRFDGKSDHSLYLTHDSKFRRVSILAIDIETRTGVPEHPQPSAGRETGTSIRELLRKGLEIDPLASALPSTQKDSSDVVQIGWTVMSASDAPQSDIDNMTARQKIYLTFEKQEYRSWHYVVSNHWSFAAGKPPDTGIFAFGHAADTAPDSTLTEEFSQTRASEWHDDAFEGVGRVHRSSRLASEYQVLGALYDIIQYLSIRSNLLIAVHNAKQALPLLRQIGLDVDHWDSPYDEDLLVSSVPLLVDVQGFGLGMLRESCLKQASSKERYNSAVINAQPRELPLEILTSVLRKPRRHAEWHNSGNRARRIADCVVSFLSSHIFPVRAELAAPLWDQATLDFAKAGGDLTLMGLEVDETGVLRAIRSPSGAERDVCEEPNLSSTSDVVRSSQEIVADEIPLVDQLDSLTSQEEHDSGSQSLSVLSPIDYILARPEPASSHTPASHTKDEAEQSLALVRKRHDAHFHLRFVHLQGAIHTWPSVVASFKFKQSIRDEEALIKQTYAKRLSTNTTTVT</sequence>
<dbReference type="OrthoDB" id="10318739at2759"/>
<accession>A0A316VM90</accession>
<keyword evidence="3" id="KW-1185">Reference proteome</keyword>
<gene>
    <name evidence="2" type="ORF">IE81DRAFT_327245</name>
</gene>
<feature type="compositionally biased region" description="Basic and acidic residues" evidence="1">
    <location>
        <begin position="68"/>
        <end position="78"/>
    </location>
</feature>
<proteinExistence type="predicted"/>
<dbReference type="InParanoid" id="A0A316VM90"/>
<feature type="region of interest" description="Disordered" evidence="1">
    <location>
        <begin position="51"/>
        <end position="102"/>
    </location>
</feature>